<feature type="domain" description="Fe/B12 periplasmic-binding" evidence="2">
    <location>
        <begin position="56"/>
        <end position="358"/>
    </location>
</feature>
<dbReference type="InterPro" id="IPR050902">
    <property type="entry name" value="ABC_Transporter_SBP"/>
</dbReference>
<dbReference type="RefSeq" id="WP_039311525.1">
    <property type="nucleotide sequence ID" value="NZ_JQOD01000001.1"/>
</dbReference>
<evidence type="ECO:0000259" key="2">
    <source>
        <dbReference type="PROSITE" id="PS50983"/>
    </source>
</evidence>
<dbReference type="SUPFAM" id="SSF53807">
    <property type="entry name" value="Helical backbone' metal receptor"/>
    <property type="match status" value="1"/>
</dbReference>
<dbReference type="PANTHER" id="PTHR30535">
    <property type="entry name" value="VITAMIN B12-BINDING PROTEIN"/>
    <property type="match status" value="1"/>
</dbReference>
<dbReference type="OrthoDB" id="9775594at2"/>
<evidence type="ECO:0000313" key="4">
    <source>
        <dbReference type="Proteomes" id="UP000029435"/>
    </source>
</evidence>
<dbReference type="Pfam" id="PF01497">
    <property type="entry name" value="Peripla_BP_2"/>
    <property type="match status" value="1"/>
</dbReference>
<gene>
    <name evidence="3" type="ORF">KU74_00750</name>
</gene>
<dbReference type="Gene3D" id="3.40.50.1980">
    <property type="entry name" value="Nitrogenase molybdenum iron protein domain"/>
    <property type="match status" value="2"/>
</dbReference>
<protein>
    <submittedName>
        <fullName evidence="3">ABC transporter substrate-binding protein</fullName>
    </submittedName>
</protein>
<organism evidence="3 4">
    <name type="scientific">Pectobacterium brasiliense</name>
    <dbReference type="NCBI Taxonomy" id="180957"/>
    <lineage>
        <taxon>Bacteria</taxon>
        <taxon>Pseudomonadati</taxon>
        <taxon>Pseudomonadota</taxon>
        <taxon>Gammaproteobacteria</taxon>
        <taxon>Enterobacterales</taxon>
        <taxon>Pectobacteriaceae</taxon>
        <taxon>Pectobacterium</taxon>
    </lineage>
</organism>
<feature type="signal peptide" evidence="1">
    <location>
        <begin position="1"/>
        <end position="30"/>
    </location>
</feature>
<comment type="caution">
    <text evidence="3">The sequence shown here is derived from an EMBL/GenBank/DDBJ whole genome shotgun (WGS) entry which is preliminary data.</text>
</comment>
<feature type="chain" id="PRO_5005632332" evidence="1">
    <location>
        <begin position="31"/>
        <end position="386"/>
    </location>
</feature>
<evidence type="ECO:0000313" key="3">
    <source>
        <dbReference type="EMBL" id="KGA35028.1"/>
    </source>
</evidence>
<dbReference type="PROSITE" id="PS50983">
    <property type="entry name" value="FE_B12_PBP"/>
    <property type="match status" value="1"/>
</dbReference>
<name>A0A0M2F203_9GAMM</name>
<dbReference type="STRING" id="180957.B5S52_01695"/>
<sequence length="386" mass="44031">MCNRWTRQYCRRLLLSALLMVGLSPLAGQAEQTAQTSTVIKDVLGREVRVKTPVQRVMLGEGRQLYLVAMLDREDPAKRIVAWKRDLIQSDPATWHQYRDRFPQLAKIPTFDGTEKGTFDVEQAVSLKPDVIIMNIEAQRSIVDAGYDRILDSVGIPIVYVDFRYHPLENTAPTMRLFGKLFNQEARAEAFLAFREAQLKRVSDVLAAKKPRSPRVFIERLGGYTDECCLTFGPDNFGKFVQLAGGDNVAAKNAPSTFMQMHPEQVIVENPEIVVITSGNFEAFVPGGRWIGLGPGQDMTEGRKRLEWFLGRPAYTNTIAKQKRAFHAIWHQFYNGPYDFIAIQQLAEWFHPDLFRDLNADETFRDIHQQFLPVDYQPGYFVSLAP</sequence>
<accession>A0A0M2F203</accession>
<reference evidence="3 4" key="1">
    <citation type="submission" date="2014-08" db="EMBL/GenBank/DDBJ databases">
        <title>Genome sequences of NCPPB Pectobacterium isolates.</title>
        <authorList>
            <person name="Glover R.H."/>
            <person name="Sapp M."/>
            <person name="Elphinstone J."/>
        </authorList>
    </citation>
    <scope>NUCLEOTIDE SEQUENCE [LARGE SCALE GENOMIC DNA]</scope>
    <source>
        <strain evidence="3 4">LMG 21372</strain>
    </source>
</reference>
<dbReference type="Proteomes" id="UP000029435">
    <property type="component" value="Unassembled WGS sequence"/>
</dbReference>
<dbReference type="AlphaFoldDB" id="A0A0M2F203"/>
<proteinExistence type="predicted"/>
<keyword evidence="1" id="KW-0732">Signal</keyword>
<dbReference type="EMBL" id="JQOD01000001">
    <property type="protein sequence ID" value="KGA35028.1"/>
    <property type="molecule type" value="Genomic_DNA"/>
</dbReference>
<dbReference type="PANTHER" id="PTHR30535:SF34">
    <property type="entry name" value="MOLYBDATE-BINDING PROTEIN MOLA"/>
    <property type="match status" value="1"/>
</dbReference>
<dbReference type="InterPro" id="IPR002491">
    <property type="entry name" value="ABC_transptr_periplasmic_BD"/>
</dbReference>
<evidence type="ECO:0000256" key="1">
    <source>
        <dbReference type="SAM" id="SignalP"/>
    </source>
</evidence>